<evidence type="ECO:0000313" key="19">
    <source>
        <dbReference type="EMBL" id="CAL1606717.1"/>
    </source>
</evidence>
<dbReference type="GO" id="GO:0160042">
    <property type="term" value="F:purine nucleotide uniporter activity"/>
    <property type="evidence" value="ECO:0007669"/>
    <property type="project" value="UniProtKB-ARBA"/>
</dbReference>
<feature type="transmembrane region" description="Helical" evidence="17">
    <location>
        <begin position="135"/>
        <end position="159"/>
    </location>
</feature>
<gene>
    <name evidence="19" type="ORF">KC01_LOCUS33838</name>
</gene>
<dbReference type="GO" id="GO:0072530">
    <property type="term" value="P:purine-containing compound transmembrane transport"/>
    <property type="evidence" value="ECO:0007669"/>
    <property type="project" value="UniProtKB-ARBA"/>
</dbReference>
<feature type="transmembrane region" description="Helical" evidence="17">
    <location>
        <begin position="379"/>
        <end position="403"/>
    </location>
</feature>
<feature type="transmembrane region" description="Helical" evidence="17">
    <location>
        <begin position="171"/>
        <end position="191"/>
    </location>
</feature>
<feature type="transmembrane region" description="Helical" evidence="17">
    <location>
        <begin position="203"/>
        <end position="223"/>
    </location>
</feature>
<feature type="transmembrane region" description="Helical" evidence="17">
    <location>
        <begin position="346"/>
        <end position="367"/>
    </location>
</feature>
<dbReference type="CDD" id="cd17380">
    <property type="entry name" value="MFS_SLC17A9_like"/>
    <property type="match status" value="1"/>
</dbReference>
<evidence type="ECO:0000313" key="20">
    <source>
        <dbReference type="Proteomes" id="UP001497482"/>
    </source>
</evidence>
<feature type="domain" description="Major facilitator superfamily (MFS) profile" evidence="18">
    <location>
        <begin position="44"/>
        <end position="435"/>
    </location>
</feature>
<reference evidence="19 20" key="1">
    <citation type="submission" date="2024-04" db="EMBL/GenBank/DDBJ databases">
        <authorList>
            <person name="Waldvogel A.-M."/>
            <person name="Schoenle A."/>
        </authorList>
    </citation>
    <scope>NUCLEOTIDE SEQUENCE [LARGE SCALE GENOMIC DNA]</scope>
</reference>
<comment type="similarity">
    <text evidence="2">Belongs to the major facilitator superfamily. Sodium/anion cotransporter family.</text>
</comment>
<dbReference type="GO" id="GO:1904669">
    <property type="term" value="P:ATP export"/>
    <property type="evidence" value="ECO:0007669"/>
    <property type="project" value="UniProtKB-ARBA"/>
</dbReference>
<evidence type="ECO:0000256" key="6">
    <source>
        <dbReference type="ARBA" id="ARBA00023136"/>
    </source>
</evidence>
<dbReference type="PANTHER" id="PTHR11662">
    <property type="entry name" value="SOLUTE CARRIER FAMILY 17"/>
    <property type="match status" value="1"/>
</dbReference>
<feature type="transmembrane region" description="Helical" evidence="17">
    <location>
        <begin position="409"/>
        <end position="430"/>
    </location>
</feature>
<feature type="transmembrane region" description="Helical" evidence="17">
    <location>
        <begin position="250"/>
        <end position="270"/>
    </location>
</feature>
<keyword evidence="3" id="KW-0813">Transport</keyword>
<keyword evidence="20" id="KW-1185">Reference proteome</keyword>
<comment type="function">
    <text evidence="13">Voltage-gated ATP nucleotide uniporter that can also transport the purine nucleotides ADP and GTP. Uses the membrane potential as the driving force to control ATP accumulation in lysosomes and secretory vesicles. By controlling ATP storage in lysosomes, regulates ATP-dependent proteins of these organelles. Also indirectly regulates the exocytosis of ATP through its import into lysosomes in astrocytes and secretory vesicles such as adrenal chromaffin granules, mucin granules and synaptic vesicles.</text>
</comment>
<comment type="subcellular location">
    <subcellularLocation>
        <location evidence="9">Cytoplasmic vesicle</location>
        <location evidence="9">Secretory vesicle</location>
        <location evidence="9">Chromaffin granule membrane</location>
        <topology evidence="9">Multi-pass membrane protein</topology>
    </subcellularLocation>
    <subcellularLocation>
        <location evidence="1">Lysosome membrane</location>
        <topology evidence="1">Multi-pass membrane protein</topology>
    </subcellularLocation>
</comment>
<evidence type="ECO:0000256" key="9">
    <source>
        <dbReference type="ARBA" id="ARBA00024185"/>
    </source>
</evidence>
<comment type="catalytic activity">
    <reaction evidence="12">
        <text>ADP(in) = ADP(out)</text>
        <dbReference type="Rhea" id="RHEA:75783"/>
        <dbReference type="ChEBI" id="CHEBI:456216"/>
    </reaction>
</comment>
<evidence type="ECO:0000256" key="1">
    <source>
        <dbReference type="ARBA" id="ARBA00004155"/>
    </source>
</evidence>
<keyword evidence="6 17" id="KW-0472">Membrane</keyword>
<feature type="transmembrane region" description="Helical" evidence="17">
    <location>
        <begin position="81"/>
        <end position="98"/>
    </location>
</feature>
<dbReference type="PROSITE" id="PS50850">
    <property type="entry name" value="MFS"/>
    <property type="match status" value="1"/>
</dbReference>
<evidence type="ECO:0000256" key="7">
    <source>
        <dbReference type="ARBA" id="ARBA00023228"/>
    </source>
</evidence>
<dbReference type="GO" id="GO:0005765">
    <property type="term" value="C:lysosomal membrane"/>
    <property type="evidence" value="ECO:0007669"/>
    <property type="project" value="UniProtKB-SubCell"/>
</dbReference>
<evidence type="ECO:0000256" key="11">
    <source>
        <dbReference type="ARBA" id="ARBA00044897"/>
    </source>
</evidence>
<evidence type="ECO:0000256" key="8">
    <source>
        <dbReference type="ARBA" id="ARBA00023329"/>
    </source>
</evidence>
<feature type="transmembrane region" description="Helical" evidence="17">
    <location>
        <begin position="44"/>
        <end position="69"/>
    </location>
</feature>
<dbReference type="InterPro" id="IPR020846">
    <property type="entry name" value="MFS_dom"/>
</dbReference>
<evidence type="ECO:0000256" key="16">
    <source>
        <dbReference type="ARBA" id="ARBA00079853"/>
    </source>
</evidence>
<accession>A0AAV2M039</accession>
<dbReference type="GO" id="GO:0042584">
    <property type="term" value="C:chromaffin granule membrane"/>
    <property type="evidence" value="ECO:0007669"/>
    <property type="project" value="UniProtKB-SubCell"/>
</dbReference>
<dbReference type="InterPro" id="IPR050382">
    <property type="entry name" value="MFS_Na/Anion_cotransporter"/>
</dbReference>
<organism evidence="19 20">
    <name type="scientific">Knipowitschia caucasica</name>
    <name type="common">Caucasian dwarf goby</name>
    <name type="synonym">Pomatoschistus caucasicus</name>
    <dbReference type="NCBI Taxonomy" id="637954"/>
    <lineage>
        <taxon>Eukaryota</taxon>
        <taxon>Metazoa</taxon>
        <taxon>Chordata</taxon>
        <taxon>Craniata</taxon>
        <taxon>Vertebrata</taxon>
        <taxon>Euteleostomi</taxon>
        <taxon>Actinopterygii</taxon>
        <taxon>Neopterygii</taxon>
        <taxon>Teleostei</taxon>
        <taxon>Neoteleostei</taxon>
        <taxon>Acanthomorphata</taxon>
        <taxon>Gobiaria</taxon>
        <taxon>Gobiiformes</taxon>
        <taxon>Gobioidei</taxon>
        <taxon>Gobiidae</taxon>
        <taxon>Gobiinae</taxon>
        <taxon>Knipowitschia</taxon>
    </lineage>
</organism>
<dbReference type="Proteomes" id="UP001497482">
    <property type="component" value="Chromosome 5"/>
</dbReference>
<dbReference type="PANTHER" id="PTHR11662:SF279">
    <property type="entry name" value="VOLTAGE-GATED PURINE NUCLEOTIDE UNIPORTER SLC17A9"/>
    <property type="match status" value="1"/>
</dbReference>
<comment type="catalytic activity">
    <reaction evidence="10">
        <text>GTP(in) = GTP(out)</text>
        <dbReference type="Rhea" id="RHEA:75787"/>
        <dbReference type="ChEBI" id="CHEBI:37565"/>
    </reaction>
</comment>
<evidence type="ECO:0000256" key="13">
    <source>
        <dbReference type="ARBA" id="ARBA00056522"/>
    </source>
</evidence>
<evidence type="ECO:0000256" key="10">
    <source>
        <dbReference type="ARBA" id="ARBA00036284"/>
    </source>
</evidence>
<keyword evidence="7" id="KW-0458">Lysosome</keyword>
<dbReference type="InterPro" id="IPR044777">
    <property type="entry name" value="SLC17A9-like"/>
</dbReference>
<feature type="transmembrane region" description="Helical" evidence="17">
    <location>
        <begin position="322"/>
        <end position="340"/>
    </location>
</feature>
<evidence type="ECO:0000256" key="17">
    <source>
        <dbReference type="SAM" id="Phobius"/>
    </source>
</evidence>
<evidence type="ECO:0000256" key="15">
    <source>
        <dbReference type="ARBA" id="ARBA00079665"/>
    </source>
</evidence>
<dbReference type="AlphaFoldDB" id="A0AAV2M039"/>
<dbReference type="InterPro" id="IPR036259">
    <property type="entry name" value="MFS_trans_sf"/>
</dbReference>
<protein>
    <recommendedName>
        <fullName evidence="14">Voltage-gated purine nucleotide uniporter SLC17A9</fullName>
    </recommendedName>
    <alternativeName>
        <fullName evidence="16">Solute carrier family 17 member 9</fullName>
    </alternativeName>
    <alternativeName>
        <fullName evidence="15">Vesicular nucleotide transporter</fullName>
    </alternativeName>
</protein>
<evidence type="ECO:0000256" key="3">
    <source>
        <dbReference type="ARBA" id="ARBA00022448"/>
    </source>
</evidence>
<dbReference type="EMBL" id="OZ035827">
    <property type="protein sequence ID" value="CAL1606717.1"/>
    <property type="molecule type" value="Genomic_DNA"/>
</dbReference>
<dbReference type="Pfam" id="PF07690">
    <property type="entry name" value="MFS_1"/>
    <property type="match status" value="1"/>
</dbReference>
<dbReference type="FunFam" id="1.20.1250.20:FF:000150">
    <property type="entry name" value="Solute carrier family 17 member 9"/>
    <property type="match status" value="1"/>
</dbReference>
<proteinExistence type="inferred from homology"/>
<dbReference type="SUPFAM" id="SSF103473">
    <property type="entry name" value="MFS general substrate transporter"/>
    <property type="match status" value="1"/>
</dbReference>
<name>A0AAV2M039_KNICA</name>
<sequence>MAVPSAQNGHKHGLNHFYLKTDALGTGSSLEDATLWPRPLARKWFVGLFLGTCLLYCARMAMPICAVTMATTFHWTKTDTGVVLGSFFWGYCITQILGGHVSDEVGGERVLLMSAVSWGLVAAVTPLMSRASSHALFLMTAARFLMGLLQGVFFPSLASMCSYRVVKAERGFLMSILNSGTYLGTLVAGGLGSVMLQNYGWEYLFYCIGFVSCLWALFIWYSLVKGKEMVRQKPRKSNLRWLSLIKKPPVWAMVVAHTCSASTFYTLLSWLPTYFEESFPNAKGGVYNTVPWLAAIPASLVGGWASDFLIAKGYPVVNVRKVMQVIAMGIPVLFILPMSNTAHLPTAVTLSTVAIAATTFSSGGVSVNVHDLTPSCAGALYGFMNMMGALSGVVTVSLSGYLIEVTQTWAPVFSLFALINSCGLGVYLVFADAQRLDQHSYSPVTVI</sequence>
<keyword evidence="8" id="KW-0968">Cytoplasmic vesicle</keyword>
<evidence type="ECO:0000256" key="2">
    <source>
        <dbReference type="ARBA" id="ARBA00008586"/>
    </source>
</evidence>
<comment type="catalytic activity">
    <reaction evidence="11">
        <text>ATP(in) = ATP(out)</text>
        <dbReference type="Rhea" id="RHEA:75687"/>
        <dbReference type="ChEBI" id="CHEBI:30616"/>
    </reaction>
</comment>
<evidence type="ECO:0000259" key="18">
    <source>
        <dbReference type="PROSITE" id="PS50850"/>
    </source>
</evidence>
<dbReference type="Gene3D" id="1.20.1250.20">
    <property type="entry name" value="MFS general substrate transporter like domains"/>
    <property type="match status" value="2"/>
</dbReference>
<evidence type="ECO:0000256" key="12">
    <source>
        <dbReference type="ARBA" id="ARBA00051849"/>
    </source>
</evidence>
<keyword evidence="4 17" id="KW-0812">Transmembrane</keyword>
<keyword evidence="5 17" id="KW-1133">Transmembrane helix</keyword>
<dbReference type="FunFam" id="1.20.1250.20:FF:000059">
    <property type="entry name" value="Solute carrier family 17 member 9"/>
    <property type="match status" value="1"/>
</dbReference>
<evidence type="ECO:0000256" key="14">
    <source>
        <dbReference type="ARBA" id="ARBA00074107"/>
    </source>
</evidence>
<evidence type="ECO:0000256" key="5">
    <source>
        <dbReference type="ARBA" id="ARBA00022989"/>
    </source>
</evidence>
<feature type="transmembrane region" description="Helical" evidence="17">
    <location>
        <begin position="290"/>
        <end position="310"/>
    </location>
</feature>
<evidence type="ECO:0000256" key="4">
    <source>
        <dbReference type="ARBA" id="ARBA00022692"/>
    </source>
</evidence>
<dbReference type="InterPro" id="IPR011701">
    <property type="entry name" value="MFS"/>
</dbReference>